<dbReference type="SUPFAM" id="SSF52540">
    <property type="entry name" value="P-loop containing nucleoside triphosphate hydrolases"/>
    <property type="match status" value="2"/>
</dbReference>
<dbReference type="SMART" id="SM00490">
    <property type="entry name" value="HELICc"/>
    <property type="match status" value="1"/>
</dbReference>
<gene>
    <name evidence="7" type="ORF">MNBD_DELTA04-1440</name>
</gene>
<dbReference type="EMBL" id="UOEY01000028">
    <property type="protein sequence ID" value="VAW36731.1"/>
    <property type="molecule type" value="Genomic_DNA"/>
</dbReference>
<dbReference type="CDD" id="cd17926">
    <property type="entry name" value="DEXHc_RE"/>
    <property type="match status" value="1"/>
</dbReference>
<evidence type="ECO:0000313" key="7">
    <source>
        <dbReference type="EMBL" id="VAW36731.1"/>
    </source>
</evidence>
<dbReference type="SMART" id="SM00487">
    <property type="entry name" value="DEXDc"/>
    <property type="match status" value="1"/>
</dbReference>
<dbReference type="AlphaFoldDB" id="A0A3B0V118"/>
<dbReference type="Gene3D" id="3.40.50.300">
    <property type="entry name" value="P-loop containing nucleotide triphosphate hydrolases"/>
    <property type="match status" value="2"/>
</dbReference>
<feature type="domain" description="Helicase ATP-binding" evidence="5">
    <location>
        <begin position="126"/>
        <end position="263"/>
    </location>
</feature>
<feature type="domain" description="Helicase C-terminal" evidence="6">
    <location>
        <begin position="325"/>
        <end position="463"/>
    </location>
</feature>
<dbReference type="PANTHER" id="PTHR11274:SF0">
    <property type="entry name" value="GENERAL TRANSCRIPTION AND DNA REPAIR FACTOR IIH HELICASE SUBUNIT XPB"/>
    <property type="match status" value="1"/>
</dbReference>
<evidence type="ECO:0000256" key="3">
    <source>
        <dbReference type="ARBA" id="ARBA00022806"/>
    </source>
</evidence>
<dbReference type="GO" id="GO:0016787">
    <property type="term" value="F:hydrolase activity"/>
    <property type="evidence" value="ECO:0007669"/>
    <property type="project" value="UniProtKB-KW"/>
</dbReference>
<name>A0A3B0V118_9ZZZZ</name>
<dbReference type="PROSITE" id="PS51192">
    <property type="entry name" value="HELICASE_ATP_BIND_1"/>
    <property type="match status" value="1"/>
</dbReference>
<evidence type="ECO:0000259" key="6">
    <source>
        <dbReference type="PROSITE" id="PS51194"/>
    </source>
</evidence>
<keyword evidence="4" id="KW-0067">ATP-binding</keyword>
<dbReference type="GO" id="GO:0005524">
    <property type="term" value="F:ATP binding"/>
    <property type="evidence" value="ECO:0007669"/>
    <property type="project" value="UniProtKB-KW"/>
</dbReference>
<sequence length="463" mass="50952">MSVAKSSEQGKAGVPPRLTVSAEACLEGAPERLKAAIRQELTIVNPKYQAAKRYSRWVGKQLKPRLYFFRESGSRLFFPRGFANRAVQLCRQLTGDVPELVDERRLLDEIDLGFRGDLRPYQQEAVAAVLQHSFGVLEAGTGSGKTVMALKVLAERRQPTLIVVHTKELLHQWRQRIGEFLGIEAGQAGDGRFAVRPVTVAIVNTARKHLDSLPPQFGQLIVDECHRVPASLFTDVVSGFDCYYMLGLSATAFRREDGMTQLIYTCMGDRLYTVDPKVLAASGAVVRPEFLQKETGFTYGFRGDYAKLLKALAADDARNSLVAADIADLVHAGHEGTVLVVSDRVAHCEVLGRKLERHGVSSVVLTGRVPAEQRARIVEDVLAGRVRVLIATLQLIGEGFDCPGLSTLVLATPIKFEGRLLQVVGRIMRPADGKKARVVDYIDGNIPILSRSAAARRQVFDRL</sequence>
<dbReference type="InterPro" id="IPR006935">
    <property type="entry name" value="Helicase/UvrB_N"/>
</dbReference>
<dbReference type="InterPro" id="IPR001650">
    <property type="entry name" value="Helicase_C-like"/>
</dbReference>
<dbReference type="InterPro" id="IPR027417">
    <property type="entry name" value="P-loop_NTPase"/>
</dbReference>
<keyword evidence="3 7" id="KW-0347">Helicase</keyword>
<protein>
    <submittedName>
        <fullName evidence="7">Helicase-like:Type III restriction enzyme, res subunit:DEAD/DEAH box helicase-like</fullName>
    </submittedName>
</protein>
<dbReference type="PANTHER" id="PTHR11274">
    <property type="entry name" value="RAD25/XP-B DNA REPAIR HELICASE"/>
    <property type="match status" value="1"/>
</dbReference>
<keyword evidence="1" id="KW-0547">Nucleotide-binding</keyword>
<reference evidence="7" key="1">
    <citation type="submission" date="2018-06" db="EMBL/GenBank/DDBJ databases">
        <authorList>
            <person name="Zhirakovskaya E."/>
        </authorList>
    </citation>
    <scope>NUCLEOTIDE SEQUENCE</scope>
</reference>
<evidence type="ECO:0000256" key="1">
    <source>
        <dbReference type="ARBA" id="ARBA00022741"/>
    </source>
</evidence>
<organism evidence="7">
    <name type="scientific">hydrothermal vent metagenome</name>
    <dbReference type="NCBI Taxonomy" id="652676"/>
    <lineage>
        <taxon>unclassified sequences</taxon>
        <taxon>metagenomes</taxon>
        <taxon>ecological metagenomes</taxon>
    </lineage>
</organism>
<dbReference type="PROSITE" id="PS51194">
    <property type="entry name" value="HELICASE_CTER"/>
    <property type="match status" value="1"/>
</dbReference>
<accession>A0A3B0V118</accession>
<evidence type="ECO:0000259" key="5">
    <source>
        <dbReference type="PROSITE" id="PS51192"/>
    </source>
</evidence>
<evidence type="ECO:0000256" key="4">
    <source>
        <dbReference type="ARBA" id="ARBA00022840"/>
    </source>
</evidence>
<dbReference type="Pfam" id="PF04851">
    <property type="entry name" value="ResIII"/>
    <property type="match status" value="1"/>
</dbReference>
<evidence type="ECO:0000256" key="2">
    <source>
        <dbReference type="ARBA" id="ARBA00022801"/>
    </source>
</evidence>
<proteinExistence type="predicted"/>
<dbReference type="CDD" id="cd18785">
    <property type="entry name" value="SF2_C"/>
    <property type="match status" value="1"/>
</dbReference>
<dbReference type="Pfam" id="PF00271">
    <property type="entry name" value="Helicase_C"/>
    <property type="match status" value="1"/>
</dbReference>
<keyword evidence="2" id="KW-0378">Hydrolase</keyword>
<dbReference type="GO" id="GO:0004386">
    <property type="term" value="F:helicase activity"/>
    <property type="evidence" value="ECO:0007669"/>
    <property type="project" value="UniProtKB-KW"/>
</dbReference>
<dbReference type="InterPro" id="IPR014001">
    <property type="entry name" value="Helicase_ATP-bd"/>
</dbReference>
<dbReference type="InterPro" id="IPR050615">
    <property type="entry name" value="ATP-dep_DNA_Helicase"/>
</dbReference>
<dbReference type="GO" id="GO:0003677">
    <property type="term" value="F:DNA binding"/>
    <property type="evidence" value="ECO:0007669"/>
    <property type="project" value="InterPro"/>
</dbReference>